<reference evidence="3" key="1">
    <citation type="submission" date="2017-05" db="UniProtKB">
        <authorList>
            <consortium name="EnsemblMetazoa"/>
        </authorList>
    </citation>
    <scope>IDENTIFICATION</scope>
</reference>
<organism evidence="3">
    <name type="scientific">Amphimedon queenslandica</name>
    <name type="common">Sponge</name>
    <dbReference type="NCBI Taxonomy" id="400682"/>
    <lineage>
        <taxon>Eukaryota</taxon>
        <taxon>Metazoa</taxon>
        <taxon>Porifera</taxon>
        <taxon>Demospongiae</taxon>
        <taxon>Heteroscleromorpha</taxon>
        <taxon>Haplosclerida</taxon>
        <taxon>Niphatidae</taxon>
        <taxon>Amphimedon</taxon>
    </lineage>
</organism>
<proteinExistence type="predicted"/>
<feature type="region of interest" description="Disordered" evidence="1">
    <location>
        <begin position="130"/>
        <end position="152"/>
    </location>
</feature>
<keyword evidence="2" id="KW-0472">Membrane</keyword>
<evidence type="ECO:0000256" key="2">
    <source>
        <dbReference type="SAM" id="Phobius"/>
    </source>
</evidence>
<dbReference type="EnsemblMetazoa" id="Aqu2.1.05318_001">
    <property type="protein sequence ID" value="Aqu2.1.05318_001"/>
    <property type="gene ID" value="Aqu2.1.05318"/>
</dbReference>
<name>A0A1X7STB0_AMPQE</name>
<feature type="compositionally biased region" description="Basic and acidic residues" evidence="1">
    <location>
        <begin position="139"/>
        <end position="152"/>
    </location>
</feature>
<dbReference type="InParanoid" id="A0A1X7STB0"/>
<dbReference type="AlphaFoldDB" id="A0A1X7STB0"/>
<keyword evidence="2" id="KW-0812">Transmembrane</keyword>
<keyword evidence="2" id="KW-1133">Transmembrane helix</keyword>
<evidence type="ECO:0000313" key="3">
    <source>
        <dbReference type="EnsemblMetazoa" id="Aqu2.1.05318_001"/>
    </source>
</evidence>
<evidence type="ECO:0000256" key="1">
    <source>
        <dbReference type="SAM" id="MobiDB-lite"/>
    </source>
</evidence>
<protein>
    <submittedName>
        <fullName evidence="3">Uncharacterized protein</fullName>
    </submittedName>
</protein>
<feature type="transmembrane region" description="Helical" evidence="2">
    <location>
        <begin position="89"/>
        <end position="114"/>
    </location>
</feature>
<sequence>MDCLYEKVFVFTNVTEGDEYNYTVTITNVIGSAVTTGSIVIPYSPVVVCPSEVQYSPSTMMMISHISSVMESSTPAIVSSSSCNCVLPWTVGVLIGAVAGMIVVSLLVIVFVILIKIRTRVKIDCTSFNKGSDTSELSSPEKDKESTESSGL</sequence>
<accession>A0A1X7STB0</accession>